<dbReference type="GO" id="GO:0006730">
    <property type="term" value="P:one-carbon metabolic process"/>
    <property type="evidence" value="ECO:0007669"/>
    <property type="project" value="UniProtKB-KW"/>
</dbReference>
<evidence type="ECO:0000256" key="5">
    <source>
        <dbReference type="ARBA" id="ARBA00023002"/>
    </source>
</evidence>
<dbReference type="InterPro" id="IPR017925">
    <property type="entry name" value="DHFR_CS"/>
</dbReference>
<keyword evidence="9" id="KW-1185">Reference proteome</keyword>
<keyword evidence="3" id="KW-0554">One-carbon metabolism</keyword>
<evidence type="ECO:0000259" key="7">
    <source>
        <dbReference type="PROSITE" id="PS51330"/>
    </source>
</evidence>
<dbReference type="InterPro" id="IPR001796">
    <property type="entry name" value="DHFR_dom"/>
</dbReference>
<comment type="caution">
    <text evidence="8">The sequence shown here is derived from an EMBL/GenBank/DDBJ whole genome shotgun (WGS) entry which is preliminary data.</text>
</comment>
<dbReference type="GO" id="GO:0046452">
    <property type="term" value="P:dihydrofolate metabolic process"/>
    <property type="evidence" value="ECO:0007669"/>
    <property type="project" value="TreeGrafter"/>
</dbReference>
<name>A0AAE1XRH9_9LAMI</name>
<evidence type="ECO:0000313" key="8">
    <source>
        <dbReference type="EMBL" id="KAK4416694.1"/>
    </source>
</evidence>
<dbReference type="GO" id="GO:0004146">
    <property type="term" value="F:dihydrofolate reductase activity"/>
    <property type="evidence" value="ECO:0007669"/>
    <property type="project" value="UniProtKB-EC"/>
</dbReference>
<keyword evidence="5" id="KW-0560">Oxidoreductase</keyword>
<dbReference type="PANTHER" id="PTHR48069">
    <property type="entry name" value="DIHYDROFOLATE REDUCTASE"/>
    <property type="match status" value="1"/>
</dbReference>
<dbReference type="GO" id="GO:0005739">
    <property type="term" value="C:mitochondrion"/>
    <property type="evidence" value="ECO:0007669"/>
    <property type="project" value="TreeGrafter"/>
</dbReference>
<dbReference type="GO" id="GO:0046654">
    <property type="term" value="P:tetrahydrofolate biosynthetic process"/>
    <property type="evidence" value="ECO:0007669"/>
    <property type="project" value="InterPro"/>
</dbReference>
<evidence type="ECO:0000256" key="2">
    <source>
        <dbReference type="ARBA" id="ARBA00012856"/>
    </source>
</evidence>
<organism evidence="8 9">
    <name type="scientific">Sesamum alatum</name>
    <dbReference type="NCBI Taxonomy" id="300844"/>
    <lineage>
        <taxon>Eukaryota</taxon>
        <taxon>Viridiplantae</taxon>
        <taxon>Streptophyta</taxon>
        <taxon>Embryophyta</taxon>
        <taxon>Tracheophyta</taxon>
        <taxon>Spermatophyta</taxon>
        <taxon>Magnoliopsida</taxon>
        <taxon>eudicotyledons</taxon>
        <taxon>Gunneridae</taxon>
        <taxon>Pentapetalae</taxon>
        <taxon>asterids</taxon>
        <taxon>lamiids</taxon>
        <taxon>Lamiales</taxon>
        <taxon>Pedaliaceae</taxon>
        <taxon>Sesamum</taxon>
    </lineage>
</organism>
<protein>
    <recommendedName>
        <fullName evidence="2">dihydrofolate reductase</fullName>
        <ecNumber evidence="2">1.5.1.3</ecNumber>
    </recommendedName>
</protein>
<evidence type="ECO:0000256" key="4">
    <source>
        <dbReference type="ARBA" id="ARBA00022857"/>
    </source>
</evidence>
<comment type="similarity">
    <text evidence="6">Belongs to the dihydrofolate reductase family.</text>
</comment>
<dbReference type="CDD" id="cd00209">
    <property type="entry name" value="DHFR"/>
    <property type="match status" value="1"/>
</dbReference>
<reference evidence="8" key="1">
    <citation type="submission" date="2020-06" db="EMBL/GenBank/DDBJ databases">
        <authorList>
            <person name="Li T."/>
            <person name="Hu X."/>
            <person name="Zhang T."/>
            <person name="Song X."/>
            <person name="Zhang H."/>
            <person name="Dai N."/>
            <person name="Sheng W."/>
            <person name="Hou X."/>
            <person name="Wei L."/>
        </authorList>
    </citation>
    <scope>NUCLEOTIDE SEQUENCE</scope>
    <source>
        <strain evidence="8">3651</strain>
        <tissue evidence="8">Leaf</tissue>
    </source>
</reference>
<sequence length="114" mass="12935">MQLNAVLMETQVLNQYPRETYQVVVAATPDMGIGKNGKLPWRLPGDLKFFKEITATTSDPNKKNVVMMGRRTWESIPPQFRPLPGCLNVVLSRSGILMLLLQRMLFHVVACHQL</sequence>
<dbReference type="InterPro" id="IPR024072">
    <property type="entry name" value="DHFR-like_dom_sf"/>
</dbReference>
<dbReference type="EC" id="1.5.1.3" evidence="2"/>
<evidence type="ECO:0000313" key="9">
    <source>
        <dbReference type="Proteomes" id="UP001293254"/>
    </source>
</evidence>
<keyword evidence="4" id="KW-0521">NADP</keyword>
<reference evidence="8" key="2">
    <citation type="journal article" date="2024" name="Plant">
        <title>Genomic evolution and insights into agronomic trait innovations of Sesamum species.</title>
        <authorList>
            <person name="Miao H."/>
            <person name="Wang L."/>
            <person name="Qu L."/>
            <person name="Liu H."/>
            <person name="Sun Y."/>
            <person name="Le M."/>
            <person name="Wang Q."/>
            <person name="Wei S."/>
            <person name="Zheng Y."/>
            <person name="Lin W."/>
            <person name="Duan Y."/>
            <person name="Cao H."/>
            <person name="Xiong S."/>
            <person name="Wang X."/>
            <person name="Wei L."/>
            <person name="Li C."/>
            <person name="Ma Q."/>
            <person name="Ju M."/>
            <person name="Zhao R."/>
            <person name="Li G."/>
            <person name="Mu C."/>
            <person name="Tian Q."/>
            <person name="Mei H."/>
            <person name="Zhang T."/>
            <person name="Gao T."/>
            <person name="Zhang H."/>
        </authorList>
    </citation>
    <scope>NUCLEOTIDE SEQUENCE</scope>
    <source>
        <strain evidence="8">3651</strain>
    </source>
</reference>
<proteinExistence type="inferred from homology"/>
<dbReference type="AlphaFoldDB" id="A0AAE1XRH9"/>
<dbReference type="PRINTS" id="PR00070">
    <property type="entry name" value="DHFR"/>
</dbReference>
<dbReference type="InterPro" id="IPR012259">
    <property type="entry name" value="DHFR"/>
</dbReference>
<accession>A0AAE1XRH9</accession>
<comment type="pathway">
    <text evidence="1">Cofactor biosynthesis; tetrahydrofolate biosynthesis; 5,6,7,8-tetrahydrofolate from 7,8-dihydrofolate: step 1/1.</text>
</comment>
<feature type="domain" description="DHFR" evidence="7">
    <location>
        <begin position="20"/>
        <end position="114"/>
    </location>
</feature>
<dbReference type="Gene3D" id="3.40.430.10">
    <property type="entry name" value="Dihydrofolate Reductase, subunit A"/>
    <property type="match status" value="1"/>
</dbReference>
<dbReference type="PROSITE" id="PS51330">
    <property type="entry name" value="DHFR_2"/>
    <property type="match status" value="1"/>
</dbReference>
<dbReference type="EMBL" id="JACGWO010000010">
    <property type="protein sequence ID" value="KAK4416694.1"/>
    <property type="molecule type" value="Genomic_DNA"/>
</dbReference>
<dbReference type="Pfam" id="PF00186">
    <property type="entry name" value="DHFR_1"/>
    <property type="match status" value="1"/>
</dbReference>
<dbReference type="GO" id="GO:0046655">
    <property type="term" value="P:folic acid metabolic process"/>
    <property type="evidence" value="ECO:0007669"/>
    <property type="project" value="TreeGrafter"/>
</dbReference>
<dbReference type="PROSITE" id="PS00075">
    <property type="entry name" value="DHFR_1"/>
    <property type="match status" value="1"/>
</dbReference>
<dbReference type="Proteomes" id="UP001293254">
    <property type="component" value="Unassembled WGS sequence"/>
</dbReference>
<evidence type="ECO:0000256" key="6">
    <source>
        <dbReference type="RuleBase" id="RU004474"/>
    </source>
</evidence>
<dbReference type="SUPFAM" id="SSF53597">
    <property type="entry name" value="Dihydrofolate reductase-like"/>
    <property type="match status" value="1"/>
</dbReference>
<evidence type="ECO:0000256" key="3">
    <source>
        <dbReference type="ARBA" id="ARBA00022563"/>
    </source>
</evidence>
<evidence type="ECO:0000256" key="1">
    <source>
        <dbReference type="ARBA" id="ARBA00004903"/>
    </source>
</evidence>
<dbReference type="PANTHER" id="PTHR48069:SF3">
    <property type="entry name" value="DIHYDROFOLATE REDUCTASE"/>
    <property type="match status" value="1"/>
</dbReference>
<dbReference type="GO" id="GO:0050661">
    <property type="term" value="F:NADP binding"/>
    <property type="evidence" value="ECO:0007669"/>
    <property type="project" value="InterPro"/>
</dbReference>
<gene>
    <name evidence="8" type="ORF">Salat_2494900</name>
</gene>